<evidence type="ECO:0000256" key="1">
    <source>
        <dbReference type="ARBA" id="ARBA00006611"/>
    </source>
</evidence>
<dbReference type="EMBL" id="JABXXV010000010">
    <property type="protein sequence ID" value="NVN48127.1"/>
    <property type="molecule type" value="Genomic_DNA"/>
</dbReference>
<dbReference type="Gene3D" id="3.40.50.300">
    <property type="entry name" value="P-loop containing nucleotide triphosphate hydrolases"/>
    <property type="match status" value="1"/>
</dbReference>
<accession>A0ABX2P852</accession>
<reference evidence="5 6" key="1">
    <citation type="submission" date="2020-06" db="EMBL/GenBank/DDBJ databases">
        <title>Synonyms of Asaia species.</title>
        <authorList>
            <person name="Sombolestani A."/>
        </authorList>
    </citation>
    <scope>NUCLEOTIDE SEQUENCE [LARGE SCALE GENOMIC DNA]</scope>
    <source>
        <strain evidence="5 6">LMG 27047</strain>
    </source>
</reference>
<proteinExistence type="inferred from homology"/>
<comment type="caution">
    <text evidence="5">The sequence shown here is derived from an EMBL/GenBank/DDBJ whole genome shotgun (WGS) entry which is preliminary data.</text>
</comment>
<evidence type="ECO:0000256" key="3">
    <source>
        <dbReference type="ARBA" id="ARBA00022840"/>
    </source>
</evidence>
<feature type="domain" description="Bacterial type II secretion system protein E" evidence="4">
    <location>
        <begin position="334"/>
        <end position="348"/>
    </location>
</feature>
<keyword evidence="3" id="KW-0067">ATP-binding</keyword>
<evidence type="ECO:0000259" key="4">
    <source>
        <dbReference type="PROSITE" id="PS00662"/>
    </source>
</evidence>
<keyword evidence="2" id="KW-0547">Nucleotide-binding</keyword>
<evidence type="ECO:0000256" key="2">
    <source>
        <dbReference type="ARBA" id="ARBA00022741"/>
    </source>
</evidence>
<protein>
    <submittedName>
        <fullName evidence="5">Flp pilus assembly complex ATPase component TadA</fullName>
    </submittedName>
</protein>
<dbReference type="Gene3D" id="3.30.450.90">
    <property type="match status" value="1"/>
</dbReference>
<dbReference type="PANTHER" id="PTHR30258">
    <property type="entry name" value="TYPE II SECRETION SYSTEM PROTEIN GSPE-RELATED"/>
    <property type="match status" value="1"/>
</dbReference>
<comment type="similarity">
    <text evidence="1">Belongs to the GSP E family.</text>
</comment>
<dbReference type="InterPro" id="IPR001482">
    <property type="entry name" value="T2SS/T4SS_dom"/>
</dbReference>
<evidence type="ECO:0000313" key="6">
    <source>
        <dbReference type="Proteomes" id="UP001516351"/>
    </source>
</evidence>
<dbReference type="InterPro" id="IPR027417">
    <property type="entry name" value="P-loop_NTPase"/>
</dbReference>
<name>A0ABX2P852_9PROT</name>
<dbReference type="PROSITE" id="PS00662">
    <property type="entry name" value="T2SP_E"/>
    <property type="match status" value="1"/>
</dbReference>
<dbReference type="PANTHER" id="PTHR30258:SF3">
    <property type="entry name" value="SLL1921 PROTEIN"/>
    <property type="match status" value="1"/>
</dbReference>
<dbReference type="Proteomes" id="UP001516351">
    <property type="component" value="Unassembled WGS sequence"/>
</dbReference>
<keyword evidence="6" id="KW-1185">Reference proteome</keyword>
<organism evidence="5 6">
    <name type="scientific">Asaia spathodeae</name>
    <dbReference type="NCBI Taxonomy" id="657016"/>
    <lineage>
        <taxon>Bacteria</taxon>
        <taxon>Pseudomonadati</taxon>
        <taxon>Pseudomonadota</taxon>
        <taxon>Alphaproteobacteria</taxon>
        <taxon>Acetobacterales</taxon>
        <taxon>Acetobacteraceae</taxon>
        <taxon>Asaia</taxon>
    </lineage>
</organism>
<dbReference type="SUPFAM" id="SSF52540">
    <property type="entry name" value="P-loop containing nucleoside triphosphate hydrolases"/>
    <property type="match status" value="1"/>
</dbReference>
<dbReference type="Pfam" id="PF00437">
    <property type="entry name" value="T2SSE"/>
    <property type="match status" value="1"/>
</dbReference>
<evidence type="ECO:0000313" key="5">
    <source>
        <dbReference type="EMBL" id="NVN48127.1"/>
    </source>
</evidence>
<gene>
    <name evidence="5" type="primary">tadA</name>
    <name evidence="5" type="ORF">HW542_15110</name>
</gene>
<sequence>MQGFFSRFRKGGNALTLAPDLQTHVFLDAYKQIVYVDIAKRDDPDLALFLEQHDRATGTAWDIQHEHYADLQNRRAQERQRAHVAHPTSAKTTNTDNNARSQAFALIRQAAQLGASDIHIHRLKDYAEVRVRIKKNVLVLKDMSIAEGDALLVALYRLGSTQDPTIREGETQDGGISGSELEGTGLENVRIVRGPSYPAIAGGGHMELRLQYKERAGSNSSASRDVELRKPRTPAGDLMLKSYGFDDAQIDKLLYIASSPSGLLLLTGPTGSGKTTSIFELAKWQARTSPNKRTVTIEQPVEYPMPWAVQLEISNALTGEEAGLQFKENLRYSLRMDPDRLVIGEIRDAEVALTSFDASQTGHSVMSTLHIEDPFDFPLRFQNMNSEKLPFRTTCVSTIIRGVVAQRLLPLLCDHCKKRWDPSDPRLPKLACEALLTWGDSTSICQINQEGCAECSYTGVASVTAVAEVVETDEELMNDFITRGVTPARRRYRSRPDADKPMVERAIAMALDGKVDPQAIISEVERIPFRDKVERDRRIGRRERELDARKAEEFLNEEPA</sequence>